<accession>A0A934R9H7</accession>
<dbReference type="Proteomes" id="UP000600139">
    <property type="component" value="Unassembled WGS sequence"/>
</dbReference>
<evidence type="ECO:0000313" key="2">
    <source>
        <dbReference type="Proteomes" id="UP000600139"/>
    </source>
</evidence>
<dbReference type="EMBL" id="JAENIK010000012">
    <property type="protein sequence ID" value="MBK1817504.1"/>
    <property type="molecule type" value="Genomic_DNA"/>
</dbReference>
<keyword evidence="2" id="KW-1185">Reference proteome</keyword>
<dbReference type="RefSeq" id="WP_200352444.1">
    <property type="nucleotide sequence ID" value="NZ_BAABHZ010000001.1"/>
</dbReference>
<name>A0A934R9H7_9BACT</name>
<comment type="caution">
    <text evidence="1">The sequence shown here is derived from an EMBL/GenBank/DDBJ whole genome shotgun (WGS) entry which is preliminary data.</text>
</comment>
<sequence>MNIPPPPSAEVLNFIRDNLAIARRLAWISTIHREYLEHLEDLARIHNLKI</sequence>
<protein>
    <submittedName>
        <fullName evidence="1">Uncharacterized protein</fullName>
    </submittedName>
</protein>
<organism evidence="1 2">
    <name type="scientific">Luteolibacter yonseiensis</name>
    <dbReference type="NCBI Taxonomy" id="1144680"/>
    <lineage>
        <taxon>Bacteria</taxon>
        <taxon>Pseudomonadati</taxon>
        <taxon>Verrucomicrobiota</taxon>
        <taxon>Verrucomicrobiia</taxon>
        <taxon>Verrucomicrobiales</taxon>
        <taxon>Verrucomicrobiaceae</taxon>
        <taxon>Luteolibacter</taxon>
    </lineage>
</organism>
<evidence type="ECO:0000313" key="1">
    <source>
        <dbReference type="EMBL" id="MBK1817504.1"/>
    </source>
</evidence>
<proteinExistence type="predicted"/>
<dbReference type="AlphaFoldDB" id="A0A934R9H7"/>
<gene>
    <name evidence="1" type="ORF">JIN84_17925</name>
</gene>
<reference evidence="1" key="1">
    <citation type="submission" date="2021-01" db="EMBL/GenBank/DDBJ databases">
        <title>Modified the classification status of verrucomicrobia.</title>
        <authorList>
            <person name="Feng X."/>
        </authorList>
    </citation>
    <scope>NUCLEOTIDE SEQUENCE</scope>
    <source>
        <strain evidence="1">JCM 18052</strain>
    </source>
</reference>